<reference evidence="2 3" key="1">
    <citation type="submission" date="2020-12" db="EMBL/GenBank/DDBJ databases">
        <title>Concerted genomic and epigenomic changes stabilize Arabidopsis allopolyploids.</title>
        <authorList>
            <person name="Chen Z."/>
        </authorList>
    </citation>
    <scope>NUCLEOTIDE SEQUENCE [LARGE SCALE GENOMIC DNA]</scope>
    <source>
        <strain evidence="2">As9502</strain>
        <tissue evidence="2">Leaf</tissue>
    </source>
</reference>
<dbReference type="AlphaFoldDB" id="A0A8T1YNA4"/>
<feature type="transmembrane region" description="Helical" evidence="1">
    <location>
        <begin position="31"/>
        <end position="52"/>
    </location>
</feature>
<keyword evidence="1" id="KW-0812">Transmembrane</keyword>
<keyword evidence="1" id="KW-1133">Transmembrane helix</keyword>
<sequence>MAKYDIESGGIDLYPEMKESSELRWTFIRKVYVILMLLSAFYLGVTAVVSFVDLITNPDHPLDFFFVVVVLHILQLMVFVVLWPLFAFL</sequence>
<gene>
    <name evidence="2" type="ORF">ISN44_As12g027980</name>
</gene>
<dbReference type="Proteomes" id="UP000694251">
    <property type="component" value="Chromosome 12"/>
</dbReference>
<dbReference type="OrthoDB" id="7933078at2759"/>
<feature type="transmembrane region" description="Helical" evidence="1">
    <location>
        <begin position="64"/>
        <end position="88"/>
    </location>
</feature>
<evidence type="ECO:0000313" key="3">
    <source>
        <dbReference type="Proteomes" id="UP000694251"/>
    </source>
</evidence>
<comment type="caution">
    <text evidence="2">The sequence shown here is derived from an EMBL/GenBank/DDBJ whole genome shotgun (WGS) entry which is preliminary data.</text>
</comment>
<organism evidence="2 3">
    <name type="scientific">Arabidopsis suecica</name>
    <name type="common">Swedish thale-cress</name>
    <name type="synonym">Cardaminopsis suecica</name>
    <dbReference type="NCBI Taxonomy" id="45249"/>
    <lineage>
        <taxon>Eukaryota</taxon>
        <taxon>Viridiplantae</taxon>
        <taxon>Streptophyta</taxon>
        <taxon>Embryophyta</taxon>
        <taxon>Tracheophyta</taxon>
        <taxon>Spermatophyta</taxon>
        <taxon>Magnoliopsida</taxon>
        <taxon>eudicotyledons</taxon>
        <taxon>Gunneridae</taxon>
        <taxon>Pentapetalae</taxon>
        <taxon>rosids</taxon>
        <taxon>malvids</taxon>
        <taxon>Brassicales</taxon>
        <taxon>Brassicaceae</taxon>
        <taxon>Camelineae</taxon>
        <taxon>Arabidopsis</taxon>
    </lineage>
</organism>
<evidence type="ECO:0000256" key="1">
    <source>
        <dbReference type="SAM" id="Phobius"/>
    </source>
</evidence>
<protein>
    <submittedName>
        <fullName evidence="2">Uncharacterized protein</fullName>
    </submittedName>
</protein>
<accession>A0A8T1YNA4</accession>
<evidence type="ECO:0000313" key="2">
    <source>
        <dbReference type="EMBL" id="KAG7547570.1"/>
    </source>
</evidence>
<keyword evidence="1" id="KW-0472">Membrane</keyword>
<proteinExistence type="predicted"/>
<name>A0A8T1YNA4_ARASU</name>
<dbReference type="EMBL" id="JAEFBJ010000012">
    <property type="protein sequence ID" value="KAG7547570.1"/>
    <property type="molecule type" value="Genomic_DNA"/>
</dbReference>
<keyword evidence="3" id="KW-1185">Reference proteome</keyword>